<evidence type="ECO:0000313" key="4">
    <source>
        <dbReference type="EMBL" id="HIP97970.1"/>
    </source>
</evidence>
<protein>
    <submittedName>
        <fullName evidence="4">Glycosyltransferase family 2 protein</fullName>
    </submittedName>
</protein>
<dbReference type="Proteomes" id="UP000606463">
    <property type="component" value="Unassembled WGS sequence"/>
</dbReference>
<dbReference type="AlphaFoldDB" id="A0A9D0YPY3"/>
<comment type="similarity">
    <text evidence="1">Belongs to the glycosyltransferase 2 family. WaaE/KdtX subfamily.</text>
</comment>
<dbReference type="InterPro" id="IPR001173">
    <property type="entry name" value="Glyco_trans_2-like"/>
</dbReference>
<name>A0A9D0YPY3_AQUAO</name>
<sequence length="253" mass="29430">MKQKEILLSVALITKNEEDRLKRTLRAVKDLADEIIVVDSGSTDRTAEVARSFGAKVFTEEWKGYALQRQSALQKCRGKWVLFLDADEVLSEELKEEIKKVVKNPTADGYLLKRKTVYLGKVLNHIWNNDWVLRLFRRDAHPRWVGEVHEKLLLDGRVEKVAKGVIYHYTYRSLWEHFQKSLLYARLSAEDYYRRGKKASVLKVIGAPLWAFFKIYFLKRGFLEGGRGLIIAGSYALNAFVKYSLLWEKTKKS</sequence>
<evidence type="ECO:0000256" key="1">
    <source>
        <dbReference type="ARBA" id="ARBA00038494"/>
    </source>
</evidence>
<organism evidence="4 5">
    <name type="scientific">Aquifex aeolicus</name>
    <dbReference type="NCBI Taxonomy" id="63363"/>
    <lineage>
        <taxon>Bacteria</taxon>
        <taxon>Pseudomonadati</taxon>
        <taxon>Aquificota</taxon>
        <taxon>Aquificia</taxon>
        <taxon>Aquificales</taxon>
        <taxon>Aquificaceae</taxon>
        <taxon>Aquifex</taxon>
    </lineage>
</organism>
<reference evidence="4" key="1">
    <citation type="journal article" date="2020" name="ISME J.">
        <title>Gammaproteobacteria mediating utilization of methyl-, sulfur- and petroleum organic compounds in deep ocean hydrothermal plumes.</title>
        <authorList>
            <person name="Zhou Z."/>
            <person name="Liu Y."/>
            <person name="Pan J."/>
            <person name="Cron B.R."/>
            <person name="Toner B.M."/>
            <person name="Anantharaman K."/>
            <person name="Breier J.A."/>
            <person name="Dick G.J."/>
            <person name="Li M."/>
        </authorList>
    </citation>
    <scope>NUCLEOTIDE SEQUENCE</scope>
    <source>
        <strain evidence="4">SZUA-1501</strain>
    </source>
</reference>
<comment type="caution">
    <text evidence="4">The sequence shown here is derived from an EMBL/GenBank/DDBJ whole genome shotgun (WGS) entry which is preliminary data.</text>
</comment>
<dbReference type="InterPro" id="IPR029044">
    <property type="entry name" value="Nucleotide-diphossugar_trans"/>
</dbReference>
<keyword evidence="2" id="KW-1133">Transmembrane helix</keyword>
<dbReference type="PANTHER" id="PTHR43630:SF2">
    <property type="entry name" value="GLYCOSYLTRANSFERASE"/>
    <property type="match status" value="1"/>
</dbReference>
<feature type="transmembrane region" description="Helical" evidence="2">
    <location>
        <begin position="200"/>
        <end position="217"/>
    </location>
</feature>
<accession>A0A9D0YPY3</accession>
<feature type="transmembrane region" description="Helical" evidence="2">
    <location>
        <begin position="229"/>
        <end position="247"/>
    </location>
</feature>
<dbReference type="EMBL" id="DQVE01000012">
    <property type="protein sequence ID" value="HIP97970.1"/>
    <property type="molecule type" value="Genomic_DNA"/>
</dbReference>
<evidence type="ECO:0000313" key="5">
    <source>
        <dbReference type="Proteomes" id="UP000606463"/>
    </source>
</evidence>
<dbReference type="Gene3D" id="3.90.550.10">
    <property type="entry name" value="Spore Coat Polysaccharide Biosynthesis Protein SpsA, Chain A"/>
    <property type="match status" value="1"/>
</dbReference>
<evidence type="ECO:0000256" key="2">
    <source>
        <dbReference type="SAM" id="Phobius"/>
    </source>
</evidence>
<dbReference type="SUPFAM" id="SSF53448">
    <property type="entry name" value="Nucleotide-diphospho-sugar transferases"/>
    <property type="match status" value="1"/>
</dbReference>
<proteinExistence type="inferred from homology"/>
<gene>
    <name evidence="4" type="ORF">EYH37_01190</name>
</gene>
<evidence type="ECO:0000259" key="3">
    <source>
        <dbReference type="Pfam" id="PF00535"/>
    </source>
</evidence>
<dbReference type="CDD" id="cd02511">
    <property type="entry name" value="Beta4Glucosyltransferase"/>
    <property type="match status" value="1"/>
</dbReference>
<keyword evidence="2" id="KW-0812">Transmembrane</keyword>
<keyword evidence="2" id="KW-0472">Membrane</keyword>
<dbReference type="Pfam" id="PF00535">
    <property type="entry name" value="Glycos_transf_2"/>
    <property type="match status" value="1"/>
</dbReference>
<feature type="domain" description="Glycosyltransferase 2-like" evidence="3">
    <location>
        <begin position="9"/>
        <end position="125"/>
    </location>
</feature>
<dbReference type="PANTHER" id="PTHR43630">
    <property type="entry name" value="POLY-BETA-1,6-N-ACETYL-D-GLUCOSAMINE SYNTHASE"/>
    <property type="match status" value="1"/>
</dbReference>